<dbReference type="PANTHER" id="PTHR30055">
    <property type="entry name" value="HTH-TYPE TRANSCRIPTIONAL REGULATOR RUTR"/>
    <property type="match status" value="1"/>
</dbReference>
<dbReference type="Proteomes" id="UP001269819">
    <property type="component" value="Unassembled WGS sequence"/>
</dbReference>
<dbReference type="InterPro" id="IPR032551">
    <property type="entry name" value="BscR_C"/>
</dbReference>
<comment type="caution">
    <text evidence="4">The sequence shown here is derived from an EMBL/GenBank/DDBJ whole genome shotgun (WGS) entry which is preliminary data.</text>
</comment>
<keyword evidence="5" id="KW-1185">Reference proteome</keyword>
<dbReference type="SUPFAM" id="SSF46689">
    <property type="entry name" value="Homeodomain-like"/>
    <property type="match status" value="1"/>
</dbReference>
<protein>
    <submittedName>
        <fullName evidence="4">TetR/AcrR family transcriptional regulator</fullName>
    </submittedName>
</protein>
<dbReference type="RefSeq" id="WP_316972245.1">
    <property type="nucleotide sequence ID" value="NZ_JAWIIJ010000001.1"/>
</dbReference>
<evidence type="ECO:0000256" key="2">
    <source>
        <dbReference type="PROSITE-ProRule" id="PRU00335"/>
    </source>
</evidence>
<evidence type="ECO:0000313" key="4">
    <source>
        <dbReference type="EMBL" id="MDV2077257.1"/>
    </source>
</evidence>
<evidence type="ECO:0000259" key="3">
    <source>
        <dbReference type="PROSITE" id="PS50977"/>
    </source>
</evidence>
<organism evidence="4 5">
    <name type="scientific">Marinobacter xestospongiae</name>
    <dbReference type="NCBI Taxonomy" id="994319"/>
    <lineage>
        <taxon>Bacteria</taxon>
        <taxon>Pseudomonadati</taxon>
        <taxon>Pseudomonadota</taxon>
        <taxon>Gammaproteobacteria</taxon>
        <taxon>Pseudomonadales</taxon>
        <taxon>Marinobacteraceae</taxon>
        <taxon>Marinobacter</taxon>
    </lineage>
</organism>
<dbReference type="Pfam" id="PF16295">
    <property type="entry name" value="TetR_C_10"/>
    <property type="match status" value="1"/>
</dbReference>
<dbReference type="Pfam" id="PF00440">
    <property type="entry name" value="TetR_N"/>
    <property type="match status" value="1"/>
</dbReference>
<reference evidence="4 5" key="1">
    <citation type="submission" date="2023-10" db="EMBL/GenBank/DDBJ databases">
        <title>Characteristics and mechanism of a salt-tolerant marine origin heterotrophic nitrifying- aerobic denitrifying bacteria Marinobacter xestospongiae HN1.</title>
        <authorList>
            <person name="Qi R."/>
        </authorList>
    </citation>
    <scope>NUCLEOTIDE SEQUENCE [LARGE SCALE GENOMIC DNA]</scope>
    <source>
        <strain evidence="4 5">HN1</strain>
    </source>
</reference>
<dbReference type="PROSITE" id="PS50977">
    <property type="entry name" value="HTH_TETR_2"/>
    <property type="match status" value="1"/>
</dbReference>
<accession>A0ABU3VSM6</accession>
<dbReference type="InterPro" id="IPR036271">
    <property type="entry name" value="Tet_transcr_reg_TetR-rel_C_sf"/>
</dbReference>
<dbReference type="InterPro" id="IPR050109">
    <property type="entry name" value="HTH-type_TetR-like_transc_reg"/>
</dbReference>
<gene>
    <name evidence="4" type="ORF">RYS15_01110</name>
</gene>
<feature type="DNA-binding region" description="H-T-H motif" evidence="2">
    <location>
        <begin position="32"/>
        <end position="51"/>
    </location>
</feature>
<dbReference type="PANTHER" id="PTHR30055:SF207">
    <property type="entry name" value="HTH-TYPE TRANSCRIPTIONAL REPRESSOR FATR"/>
    <property type="match status" value="1"/>
</dbReference>
<proteinExistence type="predicted"/>
<name>A0ABU3VSM6_9GAMM</name>
<feature type="domain" description="HTH tetR-type" evidence="3">
    <location>
        <begin position="9"/>
        <end position="69"/>
    </location>
</feature>
<sequence>MTTPSATPDDKRQRILAAALTVFARQGVHGTPVPPIAAAAGISVGGLYRYFASKEALVNAVFQDTKQALATHLLTDLNLTTLDRPLFNKLWCRLADFARHHPDAFRFLELQDHHSYLDTNSRLSEWQLLMPLRQLIEQGQQAGVLSQHLRPEVAMALFWGAFVGLFKAQRLGYLELDSDDLRQARDACWQVLSHAS</sequence>
<dbReference type="InterPro" id="IPR001647">
    <property type="entry name" value="HTH_TetR"/>
</dbReference>
<dbReference type="PRINTS" id="PR00455">
    <property type="entry name" value="HTHTETR"/>
</dbReference>
<dbReference type="SUPFAM" id="SSF48498">
    <property type="entry name" value="Tetracyclin repressor-like, C-terminal domain"/>
    <property type="match status" value="1"/>
</dbReference>
<evidence type="ECO:0000313" key="5">
    <source>
        <dbReference type="Proteomes" id="UP001269819"/>
    </source>
</evidence>
<keyword evidence="1 2" id="KW-0238">DNA-binding</keyword>
<dbReference type="EMBL" id="JAWIIJ010000001">
    <property type="protein sequence ID" value="MDV2077257.1"/>
    <property type="molecule type" value="Genomic_DNA"/>
</dbReference>
<dbReference type="InterPro" id="IPR009057">
    <property type="entry name" value="Homeodomain-like_sf"/>
</dbReference>
<dbReference type="Gene3D" id="1.10.357.10">
    <property type="entry name" value="Tetracycline Repressor, domain 2"/>
    <property type="match status" value="1"/>
</dbReference>
<evidence type="ECO:0000256" key="1">
    <source>
        <dbReference type="ARBA" id="ARBA00023125"/>
    </source>
</evidence>